<evidence type="ECO:0000313" key="1">
    <source>
        <dbReference type="EMBL" id="SVC33612.1"/>
    </source>
</evidence>
<reference evidence="1" key="1">
    <citation type="submission" date="2018-05" db="EMBL/GenBank/DDBJ databases">
        <authorList>
            <person name="Lanie J.A."/>
            <person name="Ng W.-L."/>
            <person name="Kazmierczak K.M."/>
            <person name="Andrzejewski T.M."/>
            <person name="Davidsen T.M."/>
            <person name="Wayne K.J."/>
            <person name="Tettelin H."/>
            <person name="Glass J.I."/>
            <person name="Rusch D."/>
            <person name="Podicherti R."/>
            <person name="Tsui H.-C.T."/>
            <person name="Winkler M.E."/>
        </authorList>
    </citation>
    <scope>NUCLEOTIDE SEQUENCE</scope>
</reference>
<gene>
    <name evidence="1" type="ORF">METZ01_LOCUS286466</name>
</gene>
<sequence length="214" mass="23856">MANNPPLAGTDLIPQSEATIVPILGMHRSGTSMFTRALNLLGIALGEPLIKPQDGNPKGFWENEFFYGVNLRLLQAMGHHVSGYGTRQQLLEVPALSYQVERSNDTLVVIEKYVTGQFAGNRFWGWKDPRSVLLIPFWLSCLAELGFDRIRPTIITRHPSNVISSLARRTDLGTLAPSLGCTVEELSLQMWAAYSHILLDLVAETDCFVSVHHW</sequence>
<dbReference type="Gene3D" id="3.40.50.300">
    <property type="entry name" value="P-loop containing nucleotide triphosphate hydrolases"/>
    <property type="match status" value="1"/>
</dbReference>
<name>A0A382LEP6_9ZZZZ</name>
<dbReference type="AlphaFoldDB" id="A0A382LEP6"/>
<feature type="non-terminal residue" evidence="1">
    <location>
        <position position="214"/>
    </location>
</feature>
<evidence type="ECO:0008006" key="2">
    <source>
        <dbReference type="Google" id="ProtNLM"/>
    </source>
</evidence>
<dbReference type="InterPro" id="IPR027417">
    <property type="entry name" value="P-loop_NTPase"/>
</dbReference>
<proteinExistence type="predicted"/>
<accession>A0A382LEP6</accession>
<organism evidence="1">
    <name type="scientific">marine metagenome</name>
    <dbReference type="NCBI Taxonomy" id="408172"/>
    <lineage>
        <taxon>unclassified sequences</taxon>
        <taxon>metagenomes</taxon>
        <taxon>ecological metagenomes</taxon>
    </lineage>
</organism>
<dbReference type="EMBL" id="UINC01085763">
    <property type="protein sequence ID" value="SVC33612.1"/>
    <property type="molecule type" value="Genomic_DNA"/>
</dbReference>
<dbReference type="SUPFAM" id="SSF52540">
    <property type="entry name" value="P-loop containing nucleoside triphosphate hydrolases"/>
    <property type="match status" value="1"/>
</dbReference>
<protein>
    <recommendedName>
        <fullName evidence="2">Sulfotransferase domain-containing protein</fullName>
    </recommendedName>
</protein>